<dbReference type="PANTHER" id="PTHR43259">
    <property type="entry name" value="SPT10P"/>
    <property type="match status" value="1"/>
</dbReference>
<sequence length="155" mass="18080">MTITFEPMSEERFNTYYETKLQDYADEHVKAGNWHKADALENAQHQFKQLLPDGLKTKDHNLLTIMSDHEAVGILWLFVKHNEEDKQAFIYDIELDENQRGKGYGNLTMASLEKYAKSEGISRIGLHVFAHNERAFALYQKMGYEVKSYNMSKKI</sequence>
<evidence type="ECO:0000313" key="2">
    <source>
        <dbReference type="EMBL" id="ALX48566.1"/>
    </source>
</evidence>
<dbReference type="SUPFAM" id="SSF55729">
    <property type="entry name" value="Acyl-CoA N-acyltransferases (Nat)"/>
    <property type="match status" value="1"/>
</dbReference>
<dbReference type="PANTHER" id="PTHR43259:SF1">
    <property type="entry name" value="N-ACETYLTRANSFERASE DOMAIN-CONTAINING PROTEIN"/>
    <property type="match status" value="1"/>
</dbReference>
<evidence type="ECO:0000259" key="1">
    <source>
        <dbReference type="PROSITE" id="PS51186"/>
    </source>
</evidence>
<name>A0A0U4F4Q0_9BACI</name>
<dbReference type="CDD" id="cd04301">
    <property type="entry name" value="NAT_SF"/>
    <property type="match status" value="1"/>
</dbReference>
<dbReference type="AlphaFoldDB" id="A0A0U4F4Q0"/>
<dbReference type="InterPro" id="IPR052829">
    <property type="entry name" value="N-acetyltransferase_domain"/>
</dbReference>
<dbReference type="KEGG" id="lao:AOX59_08055"/>
<feature type="domain" description="N-acetyltransferase" evidence="1">
    <location>
        <begin position="3"/>
        <end position="155"/>
    </location>
</feature>
<organism evidence="2 3">
    <name type="scientific">Lentibacillus amyloliquefaciens</name>
    <dbReference type="NCBI Taxonomy" id="1472767"/>
    <lineage>
        <taxon>Bacteria</taxon>
        <taxon>Bacillati</taxon>
        <taxon>Bacillota</taxon>
        <taxon>Bacilli</taxon>
        <taxon>Bacillales</taxon>
        <taxon>Bacillaceae</taxon>
        <taxon>Lentibacillus</taxon>
    </lineage>
</organism>
<dbReference type="InterPro" id="IPR016181">
    <property type="entry name" value="Acyl_CoA_acyltransferase"/>
</dbReference>
<dbReference type="EMBL" id="CP013862">
    <property type="protein sequence ID" value="ALX48566.1"/>
    <property type="molecule type" value="Genomic_DNA"/>
</dbReference>
<dbReference type="RefSeq" id="WP_068444368.1">
    <property type="nucleotide sequence ID" value="NZ_CP013862.1"/>
</dbReference>
<accession>A0A0U4F4Q0</accession>
<dbReference type="Pfam" id="PF00583">
    <property type="entry name" value="Acetyltransf_1"/>
    <property type="match status" value="1"/>
</dbReference>
<keyword evidence="3" id="KW-1185">Reference proteome</keyword>
<reference evidence="2 3" key="1">
    <citation type="submission" date="2016-01" db="EMBL/GenBank/DDBJ databases">
        <title>Complete genome sequence of strain Lentibacillus amyloliquefaciens LAM0015T isolated from saline sediment.</title>
        <authorList>
            <person name="Wang J.-L."/>
            <person name="He M.-X."/>
        </authorList>
    </citation>
    <scope>NUCLEOTIDE SEQUENCE [LARGE SCALE GENOMIC DNA]</scope>
    <source>
        <strain evidence="2 3">LAM0015</strain>
    </source>
</reference>
<dbReference type="OrthoDB" id="65897at2"/>
<gene>
    <name evidence="2" type="ORF">AOX59_08055</name>
</gene>
<dbReference type="InterPro" id="IPR000182">
    <property type="entry name" value="GNAT_dom"/>
</dbReference>
<evidence type="ECO:0000313" key="3">
    <source>
        <dbReference type="Proteomes" id="UP000050331"/>
    </source>
</evidence>
<dbReference type="GO" id="GO:0016747">
    <property type="term" value="F:acyltransferase activity, transferring groups other than amino-acyl groups"/>
    <property type="evidence" value="ECO:0007669"/>
    <property type="project" value="InterPro"/>
</dbReference>
<proteinExistence type="predicted"/>
<dbReference type="PROSITE" id="PS51186">
    <property type="entry name" value="GNAT"/>
    <property type="match status" value="1"/>
</dbReference>
<dbReference type="Proteomes" id="UP000050331">
    <property type="component" value="Chromosome"/>
</dbReference>
<protein>
    <recommendedName>
        <fullName evidence="1">N-acetyltransferase domain-containing protein</fullName>
    </recommendedName>
</protein>
<dbReference type="STRING" id="1472767.AOX59_08055"/>
<dbReference type="Gene3D" id="3.40.630.30">
    <property type="match status" value="1"/>
</dbReference>